<dbReference type="InterPro" id="IPR051130">
    <property type="entry name" value="Mito_struct-func_regulator"/>
</dbReference>
<accession>A0A0G4FH32</accession>
<dbReference type="PANTHER" id="PTHR43173:SF28">
    <property type="entry name" value="AARF DOMAIN CONTAINING KINASE 5"/>
    <property type="match status" value="1"/>
</dbReference>
<dbReference type="EMBL" id="CDMZ01000342">
    <property type="protein sequence ID" value="CEM12167.1"/>
    <property type="molecule type" value="Genomic_DNA"/>
</dbReference>
<keyword evidence="3" id="KW-0812">Transmembrane</keyword>
<sequence length="762" mass="86141">MRAATRLCRKKSPLLCDQTVHSMYSARTFPKRWYGQSSKFRADTRVLGLGFGAVGSGVCLLSLSSSSLLVHGTEDLSRLSTLSDQIRGSVDRGIRTLSGTTRFVRTCFYAGISALDYKLSLRNLDPDSEEYKSVQKKIHQRCAERLLYCCKKHGGIYNKFGQYVATLNHVLPEEYTNTLKVLHDQALHLPWSGIRRVFKEEFGEDPETFFREFEFEPIAAASLAQVHRAVRHNGKEVAVKLQYPHLRSQISSDFLTMKLLMFLLGKAYPDYEYSWLFPEFEQNIRHELSFRQEGFNASRVSRLFEDNPKVYVPKIEWDLTTDRVLTMEFVRGVKINDKEGLKNMDVKGSEVAPLLSEVFGDMMHFHGFVHCDPHPGNILVRPLPSRERRSDGSAVPQIVLLDHGMYRRLTPDFRKGYCQLWEALVTQDESVGREAAIRLGLDERGFELLSLVFTFRSSKSKRTRLGSRMHDEDRQRARDSIQGTTAGDINEFLRGLPRDVLWVLRATNIVRSLNLDLGGTSRQRFRIMGEAAVRGLLLPNEAAEEVETAQRAAVERKRAEDAESHRHEWSALVPSLPSVSPKVARRGAPEWSELPGALTLNLAVASECTPETFGSFVCSEDSVKGKGPLMPADWFASHCVQGGLTDRQNSLIESRAEEKGSGSSVRVGTSTAGAKSESRVAAKSWGHWRSSVFRDFRVWWSTFRLRLQILYVEVLMTLLSFSVSVREGEASLPPSSKEGNGEVEEEGTSEPKKQKKRFREMG</sequence>
<reference evidence="5" key="1">
    <citation type="submission" date="2014-11" db="EMBL/GenBank/DDBJ databases">
        <authorList>
            <person name="Otto D Thomas"/>
            <person name="Naeem Raeece"/>
        </authorList>
    </citation>
    <scope>NUCLEOTIDE SEQUENCE</scope>
</reference>
<name>A0A0G4FH32_9ALVE</name>
<feature type="region of interest" description="Disordered" evidence="2">
    <location>
        <begin position="727"/>
        <end position="762"/>
    </location>
</feature>
<keyword evidence="3" id="KW-0472">Membrane</keyword>
<dbReference type="PhylomeDB" id="A0A0G4FH32"/>
<comment type="similarity">
    <text evidence="1">Belongs to the protein kinase superfamily. ADCK protein kinase family.</text>
</comment>
<feature type="transmembrane region" description="Helical" evidence="3">
    <location>
        <begin position="46"/>
        <end position="70"/>
    </location>
</feature>
<keyword evidence="3" id="KW-1133">Transmembrane helix</keyword>
<dbReference type="CDD" id="cd13969">
    <property type="entry name" value="ADCK1-like"/>
    <property type="match status" value="1"/>
</dbReference>
<dbReference type="AlphaFoldDB" id="A0A0G4FH32"/>
<evidence type="ECO:0000256" key="2">
    <source>
        <dbReference type="SAM" id="MobiDB-lite"/>
    </source>
</evidence>
<gene>
    <name evidence="5" type="ORF">Cvel_16786</name>
</gene>
<feature type="compositionally biased region" description="Basic residues" evidence="2">
    <location>
        <begin position="753"/>
        <end position="762"/>
    </location>
</feature>
<organism evidence="5">
    <name type="scientific">Chromera velia CCMP2878</name>
    <dbReference type="NCBI Taxonomy" id="1169474"/>
    <lineage>
        <taxon>Eukaryota</taxon>
        <taxon>Sar</taxon>
        <taxon>Alveolata</taxon>
        <taxon>Colpodellida</taxon>
        <taxon>Chromeraceae</taxon>
        <taxon>Chromera</taxon>
    </lineage>
</organism>
<protein>
    <recommendedName>
        <fullName evidence="4">ABC1 atypical kinase-like domain-containing protein</fullName>
    </recommendedName>
</protein>
<proteinExistence type="inferred from homology"/>
<dbReference type="Pfam" id="PF03109">
    <property type="entry name" value="ABC1"/>
    <property type="match status" value="1"/>
</dbReference>
<dbReference type="PANTHER" id="PTHR43173">
    <property type="entry name" value="ABC1 FAMILY PROTEIN"/>
    <property type="match status" value="1"/>
</dbReference>
<dbReference type="SUPFAM" id="SSF56112">
    <property type="entry name" value="Protein kinase-like (PK-like)"/>
    <property type="match status" value="1"/>
</dbReference>
<feature type="domain" description="ABC1 atypical kinase-like" evidence="4">
    <location>
        <begin position="182"/>
        <end position="430"/>
    </location>
</feature>
<evidence type="ECO:0000259" key="4">
    <source>
        <dbReference type="Pfam" id="PF03109"/>
    </source>
</evidence>
<dbReference type="InterPro" id="IPR011009">
    <property type="entry name" value="Kinase-like_dom_sf"/>
</dbReference>
<dbReference type="InterPro" id="IPR004147">
    <property type="entry name" value="ABC1_dom"/>
</dbReference>
<evidence type="ECO:0000256" key="1">
    <source>
        <dbReference type="ARBA" id="ARBA00009670"/>
    </source>
</evidence>
<evidence type="ECO:0000256" key="3">
    <source>
        <dbReference type="SAM" id="Phobius"/>
    </source>
</evidence>
<dbReference type="InterPro" id="IPR045307">
    <property type="entry name" value="ADCK1_dom"/>
</dbReference>
<dbReference type="VEuPathDB" id="CryptoDB:Cvel_16786"/>
<evidence type="ECO:0000313" key="5">
    <source>
        <dbReference type="EMBL" id="CEM12167.1"/>
    </source>
</evidence>